<dbReference type="InParanoid" id="A7ATR7"/>
<sequence>MSRAEASLESGSGFDEEISRFMSAVHGENLIELLRQKCAIGTAISETLTGSDAITFTQSLSYRKLWHSNFDESNYNVAPKRDCISADLYCVFHQQVCEDWQSLECALERSLRIFDIIPHRKALIHLTDPKVSCLNLLSLCLGLNNVLFIGLHNVPQSGSLPGPYLGLMNPGSRESFLAALLEFESLYNSKSGTMSHDSNSDFPDYDCNGRLAEISYLASEFDDLFNYILYDSDCYSNYTKPLLQRMYSNRVYGRLMLALFAPGRRDDYRNQKLPTILKRFNELLRIVCRMLNDIASSKMSVVKNEARNFGTMAVITLIYSYLYAILSVPFYLTPWYKVGENESCTCHVSLKCSNTDVDTDSICTEPSIPDDLSVTTSSSHLSMFELNSLPSQDHIGLLGVDFASAAADAACVESTRRRDVMMSYAVGILGNDCGWLGRCERYVDMIDNYKLSLCWYRRPFFSSCMMTNYKKVFPWLMLFHQSNVGPCGYAWFEWQGKTVESWSSIPLWRNNIPPAGGGSQSGGDCIRCLKRLVSLRVRDCVSFIFDLESEIKRGVRRQTST</sequence>
<evidence type="ECO:0000313" key="1">
    <source>
        <dbReference type="EMBL" id="EDO06328.1"/>
    </source>
</evidence>
<dbReference type="EMBL" id="AAXT01000003">
    <property type="protein sequence ID" value="EDO06328.1"/>
    <property type="molecule type" value="Genomic_DNA"/>
</dbReference>
<evidence type="ECO:0000313" key="2">
    <source>
        <dbReference type="Proteomes" id="UP000002173"/>
    </source>
</evidence>
<keyword evidence="2" id="KW-1185">Reference proteome</keyword>
<name>A7ATR7_BABBO</name>
<organism evidence="1 2">
    <name type="scientific">Babesia bovis</name>
    <dbReference type="NCBI Taxonomy" id="5865"/>
    <lineage>
        <taxon>Eukaryota</taxon>
        <taxon>Sar</taxon>
        <taxon>Alveolata</taxon>
        <taxon>Apicomplexa</taxon>
        <taxon>Aconoidasida</taxon>
        <taxon>Piroplasmida</taxon>
        <taxon>Babesiidae</taxon>
        <taxon>Babesia</taxon>
    </lineage>
</organism>
<dbReference type="RefSeq" id="XP_001609896.1">
    <property type="nucleotide sequence ID" value="XM_001609846.1"/>
</dbReference>
<dbReference type="AlphaFoldDB" id="A7ATR7"/>
<reference evidence="2" key="2">
    <citation type="journal article" date="2020" name="Data Brief">
        <title>Transcriptome dataset of Babesia bovis life stages within vertebrate and invertebrate hosts.</title>
        <authorList>
            <person name="Ueti M.W."/>
            <person name="Johnson W.C."/>
            <person name="Kappmeyer L.S."/>
            <person name="Herndon D.R."/>
            <person name="Mousel M.R."/>
            <person name="Reif K.E."/>
            <person name="Taus N.S."/>
            <person name="Ifeonu O.O."/>
            <person name="Silva J.C."/>
            <person name="Suarez C.E."/>
            <person name="Brayton K.A."/>
        </authorList>
    </citation>
    <scope>NUCLEOTIDE SEQUENCE [LARGE SCALE GENOMIC DNA]</scope>
</reference>
<proteinExistence type="predicted"/>
<reference evidence="2" key="3">
    <citation type="journal article" date="2021" name="Int. J. Parasitol.">
        <title>Comparative analysis of gene expression between Babesia bovis blood stages and kinetes allowed by improved genome annotation.</title>
        <authorList>
            <person name="Ueti M.W."/>
            <person name="Johnson W.C."/>
            <person name="Kappmeyer L.S."/>
            <person name="Herndon D.R."/>
            <person name="Mousel M.R."/>
            <person name="Reif K.E."/>
            <person name="Taus N.S."/>
            <person name="Ifeonu O.O."/>
            <person name="Silva J.C."/>
            <person name="Suarez C.E."/>
            <person name="Brayton K.A."/>
        </authorList>
    </citation>
    <scope>NUCLEOTIDE SEQUENCE [LARGE SCALE GENOMIC DNA]</scope>
</reference>
<comment type="caution">
    <text evidence="1">The sequence shown here is derived from an EMBL/GenBank/DDBJ whole genome shotgun (WGS) entry which is preliminary data.</text>
</comment>
<accession>A7ATR7</accession>
<reference evidence="1 2" key="1">
    <citation type="journal article" date="2007" name="PLoS Pathog.">
        <title>Genome sequence of Babesia bovis and comparative analysis of apicomplexan hemoprotozoa.</title>
        <authorList>
            <person name="Brayton K.A."/>
            <person name="Lau A.O.T."/>
            <person name="Herndon D.R."/>
            <person name="Hannick L."/>
            <person name="Kappmeyer L.S."/>
            <person name="Berens S.J."/>
            <person name="Bidwell S.L."/>
            <person name="Brown W.C."/>
            <person name="Crabtree J."/>
            <person name="Fadrosh D."/>
            <person name="Feldblum T."/>
            <person name="Forberger H.A."/>
            <person name="Haas B.J."/>
            <person name="Howell J.M."/>
            <person name="Khouri H."/>
            <person name="Koo H."/>
            <person name="Mann D.J."/>
            <person name="Norimine J."/>
            <person name="Paulsen I.T."/>
            <person name="Radune D."/>
            <person name="Ren Q."/>
            <person name="Smith R.K. Jr."/>
            <person name="Suarez C.E."/>
            <person name="White O."/>
            <person name="Wortman J.R."/>
            <person name="Knowles D.P. Jr."/>
            <person name="McElwain T.F."/>
            <person name="Nene V.M."/>
        </authorList>
    </citation>
    <scope>NUCLEOTIDE SEQUENCE [LARGE SCALE GENOMIC DNA]</scope>
    <source>
        <strain evidence="1">T2Bo</strain>
    </source>
</reference>
<dbReference type="eggNOG" id="ENOG502QX9K">
    <property type="taxonomic scope" value="Eukaryota"/>
</dbReference>
<gene>
    <name evidence="1" type="ORF">BBOV_II003730</name>
</gene>
<dbReference type="Proteomes" id="UP000002173">
    <property type="component" value="Unassembled WGS sequence"/>
</dbReference>
<dbReference type="OMA" id="NGEGNWI"/>
<dbReference type="VEuPathDB" id="PiroplasmaDB:BBOV_II003730"/>
<dbReference type="GeneID" id="5478125"/>
<protein>
    <submittedName>
        <fullName evidence="1">Uncharacterized protein</fullName>
    </submittedName>
</protein>
<dbReference type="KEGG" id="bbo:BBOV_II003730"/>